<dbReference type="Proteomes" id="UP000075320">
    <property type="component" value="Unassembled WGS sequence"/>
</dbReference>
<keyword evidence="1" id="KW-0732">Signal</keyword>
<gene>
    <name evidence="2" type="ORF">AZI86_12865</name>
</gene>
<name>A0A150WJF9_BDEBC</name>
<evidence type="ECO:0000256" key="1">
    <source>
        <dbReference type="SAM" id="SignalP"/>
    </source>
</evidence>
<evidence type="ECO:0008006" key="4">
    <source>
        <dbReference type="Google" id="ProtNLM"/>
    </source>
</evidence>
<feature type="chain" id="PRO_5007573074" description="Restriction endonuclease type IV Mrr domain-containing protein" evidence="1">
    <location>
        <begin position="19"/>
        <end position="196"/>
    </location>
</feature>
<comment type="caution">
    <text evidence="2">The sequence shown here is derived from an EMBL/GenBank/DDBJ whole genome shotgun (WGS) entry which is preliminary data.</text>
</comment>
<organism evidence="2 3">
    <name type="scientific">Bdellovibrio bacteriovorus</name>
    <dbReference type="NCBI Taxonomy" id="959"/>
    <lineage>
        <taxon>Bacteria</taxon>
        <taxon>Pseudomonadati</taxon>
        <taxon>Bdellovibrionota</taxon>
        <taxon>Bdellovibrionia</taxon>
        <taxon>Bdellovibrionales</taxon>
        <taxon>Pseudobdellovibrionaceae</taxon>
        <taxon>Bdellovibrio</taxon>
    </lineage>
</organism>
<proteinExistence type="predicted"/>
<evidence type="ECO:0000313" key="3">
    <source>
        <dbReference type="Proteomes" id="UP000075320"/>
    </source>
</evidence>
<keyword evidence="3" id="KW-1185">Reference proteome</keyword>
<accession>A0A150WJF9</accession>
<reference evidence="2 3" key="1">
    <citation type="submission" date="2016-03" db="EMBL/GenBank/DDBJ databases">
        <authorList>
            <person name="Ploux O."/>
        </authorList>
    </citation>
    <scope>NUCLEOTIDE SEQUENCE [LARGE SCALE GENOMIC DNA]</scope>
    <source>
        <strain evidence="2 3">R0</strain>
    </source>
</reference>
<dbReference type="OrthoDB" id="5292296at2"/>
<evidence type="ECO:0000313" key="2">
    <source>
        <dbReference type="EMBL" id="KYG63715.1"/>
    </source>
</evidence>
<feature type="signal peptide" evidence="1">
    <location>
        <begin position="1"/>
        <end position="18"/>
    </location>
</feature>
<dbReference type="EMBL" id="LUKE01000003">
    <property type="protein sequence ID" value="KYG63715.1"/>
    <property type="molecule type" value="Genomic_DNA"/>
</dbReference>
<dbReference type="RefSeq" id="WP_061835609.1">
    <property type="nucleotide sequence ID" value="NZ_LUKE01000003.1"/>
</dbReference>
<dbReference type="AlphaFoldDB" id="A0A150WJF9"/>
<protein>
    <recommendedName>
        <fullName evidence="4">Restriction endonuclease type IV Mrr domain-containing protein</fullName>
    </recommendedName>
</protein>
<sequence>MKFFVLLSALFVSLSAFSGWNEDFAELKKIPRDYNDAGSICEEVARLDMQRAYPGPQYKVEVGIAYADEERTIGELDIIIFDTNMNKVYKVAEVKCWKDVRGGLKKAREQRARFVSNVHSNKVLQFRSTSTGQYYEQNQFQNITEFFSIAQKGSEAVGFDVELNYSLSELKQYRKDMIRCQNRGECASPYNKKRAH</sequence>